<feature type="region of interest" description="Disordered" evidence="1">
    <location>
        <begin position="1"/>
        <end position="20"/>
    </location>
</feature>
<dbReference type="EMBL" id="JACHNY010000008">
    <property type="protein sequence ID" value="MBB4619193.1"/>
    <property type="molecule type" value="Genomic_DNA"/>
</dbReference>
<keyword evidence="3" id="KW-1185">Reference proteome</keyword>
<organism evidence="2 3">
    <name type="scientific">Sphingomonas abaci</name>
    <dbReference type="NCBI Taxonomy" id="237611"/>
    <lineage>
        <taxon>Bacteria</taxon>
        <taxon>Pseudomonadati</taxon>
        <taxon>Pseudomonadota</taxon>
        <taxon>Alphaproteobacteria</taxon>
        <taxon>Sphingomonadales</taxon>
        <taxon>Sphingomonadaceae</taxon>
        <taxon>Sphingomonas</taxon>
    </lineage>
</organism>
<protein>
    <submittedName>
        <fullName evidence="2">Uncharacterized protein</fullName>
    </submittedName>
</protein>
<evidence type="ECO:0000313" key="2">
    <source>
        <dbReference type="EMBL" id="MBB4619193.1"/>
    </source>
</evidence>
<dbReference type="Proteomes" id="UP000574769">
    <property type="component" value="Unassembled WGS sequence"/>
</dbReference>
<comment type="caution">
    <text evidence="2">The sequence shown here is derived from an EMBL/GenBank/DDBJ whole genome shotgun (WGS) entry which is preliminary data.</text>
</comment>
<name>A0A7W7ALE0_9SPHN</name>
<sequence length="144" mass="15646">MNEAAVASKQVDENFSPASRSRARAGIRASYREGTPRLMNWNKGGDSRDERLAAIDTRAILAAVGDLEDLRDHLADGDDDEPPEMRTDILNLHRLAMAAANGASDNAELFDLAIDLADRLDDMADIVDRLSRTVNAIATLAPDD</sequence>
<dbReference type="AlphaFoldDB" id="A0A7W7ALE0"/>
<evidence type="ECO:0000313" key="3">
    <source>
        <dbReference type="Proteomes" id="UP000574769"/>
    </source>
</evidence>
<evidence type="ECO:0000256" key="1">
    <source>
        <dbReference type="SAM" id="MobiDB-lite"/>
    </source>
</evidence>
<dbReference type="RefSeq" id="WP_018250428.1">
    <property type="nucleotide sequence ID" value="NZ_JACHNY010000008.1"/>
</dbReference>
<reference evidence="2 3" key="1">
    <citation type="submission" date="2020-08" db="EMBL/GenBank/DDBJ databases">
        <title>Genomic Encyclopedia of Type Strains, Phase IV (KMG-IV): sequencing the most valuable type-strain genomes for metagenomic binning, comparative biology and taxonomic classification.</title>
        <authorList>
            <person name="Goeker M."/>
        </authorList>
    </citation>
    <scope>NUCLEOTIDE SEQUENCE [LARGE SCALE GENOMIC DNA]</scope>
    <source>
        <strain evidence="2 3">DSM 15867</strain>
    </source>
</reference>
<accession>A0A7W7ALE0</accession>
<gene>
    <name evidence="2" type="ORF">GGQ96_003346</name>
</gene>
<proteinExistence type="predicted"/>